<evidence type="ECO:0000313" key="2">
    <source>
        <dbReference type="Proteomes" id="UP000467006"/>
    </source>
</evidence>
<dbReference type="SUPFAM" id="SSF54637">
    <property type="entry name" value="Thioesterase/thiol ester dehydrase-isomerase"/>
    <property type="match status" value="1"/>
</dbReference>
<dbReference type="KEGG" id="mdu:MDUV_45310"/>
<dbReference type="CDD" id="cd03443">
    <property type="entry name" value="PaaI_thioesterase"/>
    <property type="match status" value="1"/>
</dbReference>
<dbReference type="InterPro" id="IPR006683">
    <property type="entry name" value="Thioestr_dom"/>
</dbReference>
<accession>A0A7I7K842</accession>
<dbReference type="RefSeq" id="WP_098004300.1">
    <property type="nucleotide sequence ID" value="NZ_AP022563.1"/>
</dbReference>
<dbReference type="Proteomes" id="UP000467006">
    <property type="component" value="Chromosome"/>
</dbReference>
<reference evidence="1 2" key="1">
    <citation type="journal article" date="2019" name="Emerg. Microbes Infect.">
        <title>Comprehensive subspecies identification of 175 nontuberculous mycobacteria species based on 7547 genomic profiles.</title>
        <authorList>
            <person name="Matsumoto Y."/>
            <person name="Kinjo T."/>
            <person name="Motooka D."/>
            <person name="Nabeya D."/>
            <person name="Jung N."/>
            <person name="Uechi K."/>
            <person name="Horii T."/>
            <person name="Iida T."/>
            <person name="Fujita J."/>
            <person name="Nakamura S."/>
        </authorList>
    </citation>
    <scope>NUCLEOTIDE SEQUENCE [LARGE SCALE GENOMIC DNA]</scope>
    <source>
        <strain evidence="1 2">JCM 6396</strain>
    </source>
</reference>
<dbReference type="Gene3D" id="3.10.129.10">
    <property type="entry name" value="Hotdog Thioesterase"/>
    <property type="match status" value="1"/>
</dbReference>
<sequence length="266" mass="27347">MPYPLNTPLGRFGVETLEDGAERCVATIPAAGLTNPLTGAATVAPLAMLVDHVCGLVNHRRRGTDEWTVSSELSLEIAPDAAHAIAAAPQERVTGIAQPLGAKFDVALAQCRLSVAGHDVATATVHSFYITAPAGLSAWPEESHGSLPGPDLASLMSLERGETGGAAVVLMQKTDDALNNSVGVVHGGVSAMGLELVGSAAVCAAADAAFRTASLRVNYLRPFHSGSGAHYEATTLHVGRSSGVAETRAVGHDGRDALVARLTAYR</sequence>
<protein>
    <submittedName>
        <fullName evidence="1">Phenylacetic acid degradation protein</fullName>
    </submittedName>
</protein>
<organism evidence="1 2">
    <name type="scientific">Mycolicibacterium duvalii</name>
    <dbReference type="NCBI Taxonomy" id="39688"/>
    <lineage>
        <taxon>Bacteria</taxon>
        <taxon>Bacillati</taxon>
        <taxon>Actinomycetota</taxon>
        <taxon>Actinomycetes</taxon>
        <taxon>Mycobacteriales</taxon>
        <taxon>Mycobacteriaceae</taxon>
        <taxon>Mycolicibacterium</taxon>
    </lineage>
</organism>
<keyword evidence="2" id="KW-1185">Reference proteome</keyword>
<dbReference type="InterPro" id="IPR029069">
    <property type="entry name" value="HotDog_dom_sf"/>
</dbReference>
<dbReference type="AlphaFoldDB" id="A0A7I7K842"/>
<gene>
    <name evidence="1" type="ORF">MDUV_45310</name>
</gene>
<dbReference type="Pfam" id="PF03061">
    <property type="entry name" value="4HBT"/>
    <property type="match status" value="1"/>
</dbReference>
<dbReference type="GO" id="GO:0016289">
    <property type="term" value="F:acyl-CoA hydrolase activity"/>
    <property type="evidence" value="ECO:0007669"/>
    <property type="project" value="UniProtKB-ARBA"/>
</dbReference>
<dbReference type="InterPro" id="IPR003736">
    <property type="entry name" value="PAAI_dom"/>
</dbReference>
<evidence type="ECO:0000313" key="1">
    <source>
        <dbReference type="EMBL" id="BBX19671.1"/>
    </source>
</evidence>
<dbReference type="EMBL" id="AP022563">
    <property type="protein sequence ID" value="BBX19671.1"/>
    <property type="molecule type" value="Genomic_DNA"/>
</dbReference>
<dbReference type="NCBIfam" id="TIGR00369">
    <property type="entry name" value="unchar_dom_1"/>
    <property type="match status" value="1"/>
</dbReference>
<name>A0A7I7K842_9MYCO</name>
<proteinExistence type="predicted"/>
<dbReference type="OrthoDB" id="4698424at2"/>